<dbReference type="EMBL" id="BTGU01000116">
    <property type="protein sequence ID" value="GMN61726.1"/>
    <property type="molecule type" value="Genomic_DNA"/>
</dbReference>
<dbReference type="CDD" id="cd23659">
    <property type="entry name" value="USP_At3g01520-like"/>
    <property type="match status" value="1"/>
</dbReference>
<keyword evidence="3" id="KW-1185">Reference proteome</keyword>
<feature type="domain" description="UspA" evidence="1">
    <location>
        <begin position="77"/>
        <end position="226"/>
    </location>
</feature>
<name>A0AA88DV03_FICCA</name>
<dbReference type="Pfam" id="PF00582">
    <property type="entry name" value="Usp"/>
    <property type="match status" value="1"/>
</dbReference>
<dbReference type="SUPFAM" id="SSF52402">
    <property type="entry name" value="Adenine nucleotide alpha hydrolases-like"/>
    <property type="match status" value="1"/>
</dbReference>
<dbReference type="Proteomes" id="UP001187192">
    <property type="component" value="Unassembled WGS sequence"/>
</dbReference>
<reference evidence="2" key="1">
    <citation type="submission" date="2023-07" db="EMBL/GenBank/DDBJ databases">
        <title>draft genome sequence of fig (Ficus carica).</title>
        <authorList>
            <person name="Takahashi T."/>
            <person name="Nishimura K."/>
        </authorList>
    </citation>
    <scope>NUCLEOTIDE SEQUENCE</scope>
</reference>
<evidence type="ECO:0000313" key="3">
    <source>
        <dbReference type="Proteomes" id="UP001187192"/>
    </source>
</evidence>
<dbReference type="Gene3D" id="3.40.50.620">
    <property type="entry name" value="HUPs"/>
    <property type="match status" value="1"/>
</dbReference>
<dbReference type="AlphaFoldDB" id="A0AA88DV03"/>
<evidence type="ECO:0000313" key="2">
    <source>
        <dbReference type="EMBL" id="GMN61726.1"/>
    </source>
</evidence>
<protein>
    <recommendedName>
        <fullName evidence="1">UspA domain-containing protein</fullName>
    </recommendedName>
</protein>
<gene>
    <name evidence="2" type="ORF">TIFTF001_030818</name>
</gene>
<dbReference type="PANTHER" id="PTHR47000:SF3">
    <property type="entry name" value="ADENINE NUCLEOTIDE ALPHA HYDROLASES-LIKE SUPERFAMILY PROTEIN"/>
    <property type="match status" value="1"/>
</dbReference>
<sequence>MGRKYGRLCIGRPGACFRVKPRSSSFGSSGQKAEFLCNNNKKSSSSVGGVSSEEFSMIKDDHDGDHDDIEDEKSGNKIMVVVDSNLDEAKGALDWALSHTVQTQDTLVLLHVSKPSTQGANSNAKVNNLRATELLHSMKNNCQRKRPGVKVEIEMLQGKERGPIIVEAAKRQRVSLLVLGQKRKKSVWWSLMKKITRWTTRNNGKRWRDIAEYCIENAACMTIAVRRKNRKLGGYLITTKRHKNFWLLA</sequence>
<organism evidence="2 3">
    <name type="scientific">Ficus carica</name>
    <name type="common">Common fig</name>
    <dbReference type="NCBI Taxonomy" id="3494"/>
    <lineage>
        <taxon>Eukaryota</taxon>
        <taxon>Viridiplantae</taxon>
        <taxon>Streptophyta</taxon>
        <taxon>Embryophyta</taxon>
        <taxon>Tracheophyta</taxon>
        <taxon>Spermatophyta</taxon>
        <taxon>Magnoliopsida</taxon>
        <taxon>eudicotyledons</taxon>
        <taxon>Gunneridae</taxon>
        <taxon>Pentapetalae</taxon>
        <taxon>rosids</taxon>
        <taxon>fabids</taxon>
        <taxon>Rosales</taxon>
        <taxon>Moraceae</taxon>
        <taxon>Ficeae</taxon>
        <taxon>Ficus</taxon>
    </lineage>
</organism>
<proteinExistence type="predicted"/>
<dbReference type="PANTHER" id="PTHR47000">
    <property type="entry name" value="ADENINE NUCLEOTIDE ALPHA HYDROLASES-LIKE SUPERFAMILY PROTEIN"/>
    <property type="match status" value="1"/>
</dbReference>
<evidence type="ECO:0000259" key="1">
    <source>
        <dbReference type="Pfam" id="PF00582"/>
    </source>
</evidence>
<dbReference type="InterPro" id="IPR014729">
    <property type="entry name" value="Rossmann-like_a/b/a_fold"/>
</dbReference>
<accession>A0AA88DV03</accession>
<comment type="caution">
    <text evidence="2">The sequence shown here is derived from an EMBL/GenBank/DDBJ whole genome shotgun (WGS) entry which is preliminary data.</text>
</comment>
<dbReference type="InterPro" id="IPR006016">
    <property type="entry name" value="UspA"/>
</dbReference>